<evidence type="ECO:0000256" key="1">
    <source>
        <dbReference type="SAM" id="MobiDB-lite"/>
    </source>
</evidence>
<feature type="domain" description="M23ase beta-sheet core" evidence="2">
    <location>
        <begin position="115"/>
        <end position="211"/>
    </location>
</feature>
<dbReference type="GO" id="GO:0004222">
    <property type="term" value="F:metalloendopeptidase activity"/>
    <property type="evidence" value="ECO:0007669"/>
    <property type="project" value="TreeGrafter"/>
</dbReference>
<dbReference type="Proteomes" id="UP000252187">
    <property type="component" value="Unassembled WGS sequence"/>
</dbReference>
<dbReference type="EMBL" id="QNTT01000014">
    <property type="protein sequence ID" value="RBA37339.1"/>
    <property type="molecule type" value="Genomic_DNA"/>
</dbReference>
<dbReference type="Gene3D" id="2.70.70.10">
    <property type="entry name" value="Glucose Permease (Domain IIA)"/>
    <property type="match status" value="1"/>
</dbReference>
<dbReference type="InterPro" id="IPR050570">
    <property type="entry name" value="Cell_wall_metabolism_enzyme"/>
</dbReference>
<dbReference type="InterPro" id="IPR016047">
    <property type="entry name" value="M23ase_b-sheet_dom"/>
</dbReference>
<evidence type="ECO:0000313" key="5">
    <source>
        <dbReference type="Proteomes" id="UP000252187"/>
    </source>
</evidence>
<keyword evidence="6" id="KW-1185">Reference proteome</keyword>
<dbReference type="RefSeq" id="WP_119192355.1">
    <property type="nucleotide sequence ID" value="NZ_JAUHTB010000035.1"/>
</dbReference>
<proteinExistence type="predicted"/>
<evidence type="ECO:0000313" key="6">
    <source>
        <dbReference type="Proteomes" id="UP001172702"/>
    </source>
</evidence>
<name>A0A365PB38_9ACTN</name>
<feature type="region of interest" description="Disordered" evidence="1">
    <location>
        <begin position="23"/>
        <end position="71"/>
    </location>
</feature>
<protein>
    <submittedName>
        <fullName evidence="3">M23 family metallopeptidase</fullName>
        <ecNumber evidence="3">3.4.-.-</ecNumber>
    </submittedName>
    <submittedName>
        <fullName evidence="4">M23 family peptidase</fullName>
    </submittedName>
</protein>
<dbReference type="CDD" id="cd12797">
    <property type="entry name" value="M23_peptidase"/>
    <property type="match status" value="1"/>
</dbReference>
<evidence type="ECO:0000313" key="3">
    <source>
        <dbReference type="EMBL" id="MDN4507717.1"/>
    </source>
</evidence>
<dbReference type="EC" id="3.4.-.-" evidence="3"/>
<dbReference type="PANTHER" id="PTHR21666:SF270">
    <property type="entry name" value="MUREIN HYDROLASE ACTIVATOR ENVC"/>
    <property type="match status" value="1"/>
</dbReference>
<dbReference type="SUPFAM" id="SSF51261">
    <property type="entry name" value="Duplicated hybrid motif"/>
    <property type="match status" value="1"/>
</dbReference>
<dbReference type="Pfam" id="PF01551">
    <property type="entry name" value="Peptidase_M23"/>
    <property type="match status" value="1"/>
</dbReference>
<evidence type="ECO:0000313" key="4">
    <source>
        <dbReference type="EMBL" id="RBA37339.1"/>
    </source>
</evidence>
<dbReference type="Proteomes" id="UP001172702">
    <property type="component" value="Unassembled WGS sequence"/>
</dbReference>
<evidence type="ECO:0000259" key="2">
    <source>
        <dbReference type="Pfam" id="PF01551"/>
    </source>
</evidence>
<dbReference type="PANTHER" id="PTHR21666">
    <property type="entry name" value="PEPTIDASE-RELATED"/>
    <property type="match status" value="1"/>
</dbReference>
<dbReference type="InterPro" id="IPR011055">
    <property type="entry name" value="Dup_hybrid_motif"/>
</dbReference>
<gene>
    <name evidence="4" type="ORF">DQ226_07210</name>
    <name evidence="3" type="ORF">QYF62_16900</name>
</gene>
<accession>A0A365PB38</accession>
<sequence length="231" mass="23379">MALAAGASIAAAAPVSDQRIVLLATDEPPAGSTDDAHSKDAQAATPSAPLPLTSDDANVSGEPGPTAAGFVGSLQRGTELSYERELAEEQARRPIVALPAVGISTSSFGPRWGTSHSGLDVANAIGTPLFAATDGIVIDSGPASGFGIWIRIMSPDGFMTVYGHNESNTVQVGDTVVAGQQIGVMGNRGFSTGPHVHFEVWADGGSRAVDPSAWLAERGVVVNSGSSSSAL</sequence>
<keyword evidence="3" id="KW-0378">Hydrolase</keyword>
<dbReference type="AlphaFoldDB" id="A0A365PB38"/>
<organism evidence="4 5">
    <name type="scientific">Dietzia maris</name>
    <dbReference type="NCBI Taxonomy" id="37915"/>
    <lineage>
        <taxon>Bacteria</taxon>
        <taxon>Bacillati</taxon>
        <taxon>Actinomycetota</taxon>
        <taxon>Actinomycetes</taxon>
        <taxon>Mycobacteriales</taxon>
        <taxon>Dietziaceae</taxon>
        <taxon>Dietzia</taxon>
    </lineage>
</organism>
<dbReference type="EMBL" id="JAUHTB010000035">
    <property type="protein sequence ID" value="MDN4507717.1"/>
    <property type="molecule type" value="Genomic_DNA"/>
</dbReference>
<comment type="caution">
    <text evidence="4">The sequence shown here is derived from an EMBL/GenBank/DDBJ whole genome shotgun (WGS) entry which is preliminary data.</text>
</comment>
<reference evidence="4 5" key="1">
    <citation type="submission" date="2018-06" db="EMBL/GenBank/DDBJ databases">
        <title>Whole genome sequencing of four bacterial strains from South Shetland trench revealing bio-synthetic gene clusters.</title>
        <authorList>
            <person name="Abdel-Mageed W.M."/>
            <person name="Lehri B."/>
            <person name="Jarmusch S.A."/>
            <person name="Miranda K."/>
            <person name="Goodfellow M."/>
            <person name="Jaspars M."/>
            <person name="Karlyshev A.V."/>
        </authorList>
    </citation>
    <scope>NUCLEOTIDE SEQUENCE [LARGE SCALE GENOMIC DNA]</scope>
    <source>
        <strain evidence="4 5">SST1</strain>
    </source>
</reference>
<reference evidence="3 6" key="2">
    <citation type="submission" date="2023-07" db="EMBL/GenBank/DDBJ databases">
        <title>Strategy for survival of the halotoleranting strain Dietzia MX2 from the Yakshinskoe mineral salts deposit.</title>
        <authorList>
            <person name="Kharitonova M.A."/>
            <person name="Kupriyanova-Ashina F.G."/>
            <person name="Shakirov T.R."/>
            <person name="Vafina M.S."/>
            <person name="Ilinskaya O.N."/>
        </authorList>
    </citation>
    <scope>NUCLEOTIDE SEQUENCE [LARGE SCALE GENOMIC DNA]</scope>
    <source>
        <strain evidence="3 6">MX2</strain>
    </source>
</reference>